<dbReference type="Pfam" id="PF23958">
    <property type="entry name" value="DUF7287"/>
    <property type="match status" value="1"/>
</dbReference>
<keyword evidence="1" id="KW-0472">Membrane</keyword>
<feature type="transmembrane region" description="Helical" evidence="1">
    <location>
        <begin position="12"/>
        <end position="33"/>
    </location>
</feature>
<evidence type="ECO:0000256" key="1">
    <source>
        <dbReference type="SAM" id="Phobius"/>
    </source>
</evidence>
<comment type="caution">
    <text evidence="2">The sequence shown here is derived from an EMBL/GenBank/DDBJ whole genome shotgun (WGS) entry which is preliminary data.</text>
</comment>
<keyword evidence="3" id="KW-1185">Reference proteome</keyword>
<reference evidence="2" key="1">
    <citation type="journal article" date="2023" name="Front. Microbiol.">
        <title>Genomic-based phylogenetic and metabolic analyses of the genus Natronomonas, and description of Natronomonas aquatica sp. nov.</title>
        <authorList>
            <person name="Garcia-Roldan A."/>
            <person name="Duran-Viseras A."/>
            <person name="de la Haba R.R."/>
            <person name="Corral P."/>
            <person name="Sanchez-Porro C."/>
            <person name="Ventosa A."/>
        </authorList>
    </citation>
    <scope>NUCLEOTIDE SEQUENCE</scope>
    <source>
        <strain evidence="2">F2-12</strain>
    </source>
</reference>
<dbReference type="RefSeq" id="WP_256029358.1">
    <property type="nucleotide sequence ID" value="NZ_JAHLKM010000007.1"/>
</dbReference>
<keyword evidence="1" id="KW-0812">Transmembrane</keyword>
<accession>A0A9R1CQQ5</accession>
<evidence type="ECO:0000313" key="3">
    <source>
        <dbReference type="Proteomes" id="UP001139494"/>
    </source>
</evidence>
<dbReference type="AlphaFoldDB" id="A0A9R1CQQ5"/>
<organism evidence="2 3">
    <name type="scientific">Natronomonas aquatica</name>
    <dbReference type="NCBI Taxonomy" id="2841590"/>
    <lineage>
        <taxon>Archaea</taxon>
        <taxon>Methanobacteriati</taxon>
        <taxon>Methanobacteriota</taxon>
        <taxon>Stenosarchaea group</taxon>
        <taxon>Halobacteria</taxon>
        <taxon>Halobacteriales</taxon>
        <taxon>Natronomonadaceae</taxon>
        <taxon>Natronomonas</taxon>
    </lineage>
</organism>
<name>A0A9R1CQQ5_9EURY</name>
<sequence length="175" mass="18300">MSPDTRRRGQTTLDFAIGTSVFLLAVVFVVAYAPTLFDPFAGGTGADLLVADRAATSLSADLLAASTAEPGTLSTGCVVAFFEEDGSLADEECATAFDVAGETAFEQALSLDGRNANVTIHALDTSSAEPAEIRWDGSDTELTRSNSGSAQREVAVATRTVSIGGNQYRLTVRVW</sequence>
<protein>
    <submittedName>
        <fullName evidence="2">Uncharacterized protein</fullName>
    </submittedName>
</protein>
<dbReference type="EMBL" id="JAHLKM010000007">
    <property type="protein sequence ID" value="MCQ4333334.1"/>
    <property type="molecule type" value="Genomic_DNA"/>
</dbReference>
<gene>
    <name evidence="2" type="ORF">KM295_07550</name>
</gene>
<keyword evidence="1" id="KW-1133">Transmembrane helix</keyword>
<dbReference type="Proteomes" id="UP001139494">
    <property type="component" value="Unassembled WGS sequence"/>
</dbReference>
<dbReference type="InterPro" id="IPR056613">
    <property type="entry name" value="DUF7287"/>
</dbReference>
<evidence type="ECO:0000313" key="2">
    <source>
        <dbReference type="EMBL" id="MCQ4333334.1"/>
    </source>
</evidence>
<proteinExistence type="predicted"/>